<dbReference type="EMBL" id="AP024237">
    <property type="protein sequence ID" value="BCO36397.1"/>
    <property type="molecule type" value="Genomic_DNA"/>
</dbReference>
<name>A0A7R7JI97_9MYCO</name>
<evidence type="ECO:0000256" key="1">
    <source>
        <dbReference type="SAM" id="Phobius"/>
    </source>
</evidence>
<organism evidence="3 4">
    <name type="scientific">Mycobacterium heckeshornense</name>
    <dbReference type="NCBI Taxonomy" id="110505"/>
    <lineage>
        <taxon>Bacteria</taxon>
        <taxon>Bacillati</taxon>
        <taxon>Actinomycetota</taxon>
        <taxon>Actinomycetes</taxon>
        <taxon>Mycobacteriales</taxon>
        <taxon>Mycobacteriaceae</taxon>
        <taxon>Mycobacterium</taxon>
    </lineage>
</organism>
<evidence type="ECO:0000313" key="3">
    <source>
        <dbReference type="EMBL" id="BCO36397.1"/>
    </source>
</evidence>
<dbReference type="InterPro" id="IPR012337">
    <property type="entry name" value="RNaseH-like_sf"/>
</dbReference>
<protein>
    <submittedName>
        <fullName evidence="3">IS1634 family transposase</fullName>
    </submittedName>
</protein>
<sequence length="532" mass="58513">MAFVRTVKTASGATAVQIVWSWRRGSRSIEHIGSAHDEVELAALKAAAATRLAAGQTELDLGLSGGLEPGTLPIVSSQMTHLWDALYAAYRVLGLESATKGDNVFRDLVLARIIEPTSKVDAERVLNEVGVHPASYATVKRRLATYAKPSWRQALASACAAHAGLGPASLVLFDVSTLYFETDAGDGFREPGFSKERRLEPQITLGLLSDAAGFALTVAAFEGNKAETATMLPVINAFKAAHQLSDVTVVADAGMVSEANQIALQTAGLSFILGTRIPFVPDVVRRWRDAHLDQAIPDGQVLTQPWPATSAEKARGIPDRVIHYQYRYDRARRTLRGIDEQVAKAQRAVDGKAPVKRNRYIQLSGATKSVNRELEAKTRALAGWKGYTTDLTTASPEFVIDAYHQLWRIEKAFRMSKHDLQARPLYYHIRESIEAHLTIVFAALAVTHWIERQTGWSIKKFVRTTRRYRTAQIKAGRQILTAADPLPEELREAIAQISRRPERGCQVNGVTGCCTVIFGLGLVALGMRSRRR</sequence>
<keyword evidence="1" id="KW-1133">Transmembrane helix</keyword>
<reference evidence="3 4" key="1">
    <citation type="submission" date="2020-12" db="EMBL/GenBank/DDBJ databases">
        <title>Complete genome sequence of Mycobacterium heckeshornense JCM 15655T, closely related to a pathogenic non-tuberculous mycobacterial species Mycobacterium xenopi.</title>
        <authorList>
            <person name="Yoshida M."/>
            <person name="Fukano H."/>
            <person name="Asakura T."/>
            <person name="Suzuki M."/>
            <person name="Hoshino Y."/>
        </authorList>
    </citation>
    <scope>NUCLEOTIDE SEQUENCE [LARGE SCALE GENOMIC DNA]</scope>
    <source>
        <strain evidence="3 4">JCM 15655</strain>
    </source>
</reference>
<gene>
    <name evidence="3" type="ORF">MHEC_28300</name>
</gene>
<dbReference type="GO" id="GO:0004803">
    <property type="term" value="F:transposase activity"/>
    <property type="evidence" value="ECO:0007669"/>
    <property type="project" value="InterPro"/>
</dbReference>
<proteinExistence type="predicted"/>
<evidence type="ECO:0000259" key="2">
    <source>
        <dbReference type="Pfam" id="PF01609"/>
    </source>
</evidence>
<dbReference type="Pfam" id="PF01609">
    <property type="entry name" value="DDE_Tnp_1"/>
    <property type="match status" value="1"/>
</dbReference>
<dbReference type="InterPro" id="IPR047654">
    <property type="entry name" value="IS1634_transpos"/>
</dbReference>
<accession>A0A7R7JI97</accession>
<dbReference type="GO" id="GO:0003677">
    <property type="term" value="F:DNA binding"/>
    <property type="evidence" value="ECO:0007669"/>
    <property type="project" value="InterPro"/>
</dbReference>
<dbReference type="Proteomes" id="UP000595446">
    <property type="component" value="Chromosome"/>
</dbReference>
<keyword evidence="1" id="KW-0472">Membrane</keyword>
<feature type="domain" description="Transposase IS4-like" evidence="2">
    <location>
        <begin position="169"/>
        <end position="444"/>
    </location>
</feature>
<feature type="transmembrane region" description="Helical" evidence="1">
    <location>
        <begin position="507"/>
        <end position="527"/>
    </location>
</feature>
<keyword evidence="4" id="KW-1185">Reference proteome</keyword>
<dbReference type="SUPFAM" id="SSF53098">
    <property type="entry name" value="Ribonuclease H-like"/>
    <property type="match status" value="1"/>
</dbReference>
<evidence type="ECO:0000313" key="4">
    <source>
        <dbReference type="Proteomes" id="UP000595446"/>
    </source>
</evidence>
<dbReference type="NCBIfam" id="NF033559">
    <property type="entry name" value="transpos_IS1634"/>
    <property type="match status" value="1"/>
</dbReference>
<dbReference type="AlphaFoldDB" id="A0A7R7JI97"/>
<dbReference type="InterPro" id="IPR002559">
    <property type="entry name" value="Transposase_11"/>
</dbReference>
<keyword evidence="1" id="KW-0812">Transmembrane</keyword>
<dbReference type="GO" id="GO:0006313">
    <property type="term" value="P:DNA transposition"/>
    <property type="evidence" value="ECO:0007669"/>
    <property type="project" value="InterPro"/>
</dbReference>